<dbReference type="RefSeq" id="WP_078933831.1">
    <property type="nucleotide sequence ID" value="NZ_FUWG01000015.1"/>
</dbReference>
<evidence type="ECO:0000313" key="3">
    <source>
        <dbReference type="Proteomes" id="UP000190423"/>
    </source>
</evidence>
<dbReference type="SUPFAM" id="SSF56059">
    <property type="entry name" value="Glutathione synthetase ATP-binding domain-like"/>
    <property type="match status" value="1"/>
</dbReference>
<dbReference type="AlphaFoldDB" id="A0A1T4MCD5"/>
<dbReference type="InterPro" id="IPR051680">
    <property type="entry name" value="ATP-dep_Glu-Cys_Ligase-2"/>
</dbReference>
<dbReference type="PANTHER" id="PTHR34595">
    <property type="entry name" value="BLR5612 PROTEIN"/>
    <property type="match status" value="1"/>
</dbReference>
<proteinExistence type="predicted"/>
<dbReference type="STRING" id="261392.SAMN02745149_01933"/>
<dbReference type="GeneID" id="78317210"/>
<sequence>MEDLILNSHQINEQLARYGVKFGIYKNGVFNERLFPYDPIPRIISAGDWENLSKGLVQRVTALNLFLEDIYSGKQIIKDGIVRVFF</sequence>
<accession>A0A1T4MCD5</accession>
<feature type="domain" description="Circularly permuted ATPgrasp" evidence="1">
    <location>
        <begin position="41"/>
        <end position="82"/>
    </location>
</feature>
<dbReference type="OrthoDB" id="9803842at2"/>
<keyword evidence="3" id="KW-1185">Reference proteome</keyword>
<organism evidence="2 3">
    <name type="scientific">Treponema porcinum</name>
    <dbReference type="NCBI Taxonomy" id="261392"/>
    <lineage>
        <taxon>Bacteria</taxon>
        <taxon>Pseudomonadati</taxon>
        <taxon>Spirochaetota</taxon>
        <taxon>Spirochaetia</taxon>
        <taxon>Spirochaetales</taxon>
        <taxon>Treponemataceae</taxon>
        <taxon>Treponema</taxon>
    </lineage>
</organism>
<dbReference type="Pfam" id="PF04174">
    <property type="entry name" value="CP_ATPgrasp_1"/>
    <property type="match status" value="1"/>
</dbReference>
<dbReference type="InterPro" id="IPR007302">
    <property type="entry name" value="CP_ATPgrasp"/>
</dbReference>
<gene>
    <name evidence="2" type="ORF">SAMN02745149_01933</name>
</gene>
<evidence type="ECO:0000259" key="1">
    <source>
        <dbReference type="Pfam" id="PF04174"/>
    </source>
</evidence>
<name>A0A1T4MCD5_TREPO</name>
<dbReference type="EMBL" id="FUWG01000015">
    <property type="protein sequence ID" value="SJZ64699.1"/>
    <property type="molecule type" value="Genomic_DNA"/>
</dbReference>
<evidence type="ECO:0000313" key="2">
    <source>
        <dbReference type="EMBL" id="SJZ64699.1"/>
    </source>
</evidence>
<dbReference type="Proteomes" id="UP000190423">
    <property type="component" value="Unassembled WGS sequence"/>
</dbReference>
<dbReference type="PANTHER" id="PTHR34595:SF7">
    <property type="entry name" value="SLL1039 PROTEIN"/>
    <property type="match status" value="1"/>
</dbReference>
<protein>
    <submittedName>
        <fullName evidence="2">Circularly permuted ATP-grasp type 2</fullName>
    </submittedName>
</protein>
<reference evidence="2 3" key="1">
    <citation type="submission" date="2017-02" db="EMBL/GenBank/DDBJ databases">
        <authorList>
            <person name="Peterson S.W."/>
        </authorList>
    </citation>
    <scope>NUCLEOTIDE SEQUENCE [LARGE SCALE GENOMIC DNA]</scope>
    <source>
        <strain evidence="2 3">ATCC BAA-908</strain>
    </source>
</reference>